<keyword evidence="3" id="KW-0175">Coiled coil</keyword>
<dbReference type="InterPro" id="IPR003812">
    <property type="entry name" value="Fido"/>
</dbReference>
<keyword evidence="7" id="KW-1185">Reference proteome</keyword>
<evidence type="ECO:0000313" key="7">
    <source>
        <dbReference type="Proteomes" id="UP000274327"/>
    </source>
</evidence>
<protein>
    <submittedName>
        <fullName evidence="6">Fic family protein</fullName>
    </submittedName>
</protein>
<keyword evidence="2" id="KW-0547">Nucleotide-binding</keyword>
<dbReference type="Proteomes" id="UP000274327">
    <property type="component" value="Unassembled WGS sequence"/>
</dbReference>
<dbReference type="RefSeq" id="WP_126986958.1">
    <property type="nucleotide sequence ID" value="NZ_ML133855.1"/>
</dbReference>
<dbReference type="GeneID" id="78121297"/>
<accession>A0A3R8RQQ2</accession>
<keyword evidence="2" id="KW-0067">ATP-binding</keyword>
<dbReference type="AlphaFoldDB" id="A0A3R8RQQ2"/>
<feature type="domain" description="Fido" evidence="5">
    <location>
        <begin position="137"/>
        <end position="289"/>
    </location>
</feature>
<reference evidence="6 7" key="1">
    <citation type="submission" date="2018-07" db="EMBL/GenBank/DDBJ databases">
        <title>Brachybacteriurn paraconglorneratum KCTC 9916.</title>
        <authorList>
            <person name="Li Y."/>
        </authorList>
    </citation>
    <scope>NUCLEOTIDE SEQUENCE [LARGE SCALE GENOMIC DNA]</scope>
    <source>
        <strain evidence="6 7">KCTC 9916</strain>
    </source>
</reference>
<dbReference type="PROSITE" id="PS51459">
    <property type="entry name" value="FIDO"/>
    <property type="match status" value="1"/>
</dbReference>
<dbReference type="EMBL" id="QOCI01000007">
    <property type="protein sequence ID" value="RRR18473.1"/>
    <property type="molecule type" value="Genomic_DNA"/>
</dbReference>
<proteinExistence type="predicted"/>
<evidence type="ECO:0000256" key="2">
    <source>
        <dbReference type="PIRSR" id="PIRSR640198-2"/>
    </source>
</evidence>
<dbReference type="Pfam" id="PF02661">
    <property type="entry name" value="Fic"/>
    <property type="match status" value="1"/>
</dbReference>
<comment type="caution">
    <text evidence="6">The sequence shown here is derived from an EMBL/GenBank/DDBJ whole genome shotgun (WGS) entry which is preliminary data.</text>
</comment>
<dbReference type="PANTHER" id="PTHR13504">
    <property type="entry name" value="FIDO DOMAIN-CONTAINING PROTEIN DDB_G0283145"/>
    <property type="match status" value="1"/>
</dbReference>
<gene>
    <name evidence="6" type="ORF">DS079_09725</name>
</gene>
<dbReference type="Gene3D" id="1.10.3290.10">
    <property type="entry name" value="Fido-like domain"/>
    <property type="match status" value="1"/>
</dbReference>
<dbReference type="GO" id="GO:0005524">
    <property type="term" value="F:ATP binding"/>
    <property type="evidence" value="ECO:0007669"/>
    <property type="project" value="UniProtKB-KW"/>
</dbReference>
<feature type="active site" evidence="1">
    <location>
        <position position="219"/>
    </location>
</feature>
<evidence type="ECO:0000313" key="6">
    <source>
        <dbReference type="EMBL" id="RRR18473.1"/>
    </source>
</evidence>
<dbReference type="SUPFAM" id="SSF140931">
    <property type="entry name" value="Fic-like"/>
    <property type="match status" value="1"/>
</dbReference>
<dbReference type="InterPro" id="IPR040198">
    <property type="entry name" value="Fido_containing"/>
</dbReference>
<dbReference type="InterPro" id="IPR036597">
    <property type="entry name" value="Fido-like_dom_sf"/>
</dbReference>
<evidence type="ECO:0000259" key="5">
    <source>
        <dbReference type="PROSITE" id="PS51459"/>
    </source>
</evidence>
<organism evidence="6 7">
    <name type="scientific">Brachybacterium paraconglomeratum</name>
    <dbReference type="NCBI Taxonomy" id="173362"/>
    <lineage>
        <taxon>Bacteria</taxon>
        <taxon>Bacillati</taxon>
        <taxon>Actinomycetota</taxon>
        <taxon>Actinomycetes</taxon>
        <taxon>Micrococcales</taxon>
        <taxon>Dermabacteraceae</taxon>
        <taxon>Brachybacterium</taxon>
    </lineage>
</organism>
<feature type="region of interest" description="Disordered" evidence="4">
    <location>
        <begin position="410"/>
        <end position="430"/>
    </location>
</feature>
<feature type="compositionally biased region" description="Low complexity" evidence="4">
    <location>
        <begin position="416"/>
        <end position="430"/>
    </location>
</feature>
<feature type="coiled-coil region" evidence="3">
    <location>
        <begin position="294"/>
        <end position="321"/>
    </location>
</feature>
<feature type="binding site" evidence="2">
    <location>
        <begin position="223"/>
        <end position="230"/>
    </location>
    <ligand>
        <name>ATP</name>
        <dbReference type="ChEBI" id="CHEBI:30616"/>
    </ligand>
</feature>
<dbReference type="PANTHER" id="PTHR13504:SF38">
    <property type="entry name" value="FIDO DOMAIN-CONTAINING PROTEIN"/>
    <property type="match status" value="1"/>
</dbReference>
<evidence type="ECO:0000256" key="3">
    <source>
        <dbReference type="SAM" id="Coils"/>
    </source>
</evidence>
<sequence length="430" mass="46455">MGHYSSHYWENPHDSGIPRSDRRSGGYRAYTPTALAGMRLAVSPAVDAEVAAAERAVRSLNRGTHGDLGLVSRFLLRSEAIASSYIEGITPSPQSVALAELALDEDVRGLTETAQQVARNMTIVRAASDALSTKDALTIGELETLQSSLITDPTDLQGVRTTQNWIGGSRYHPLEAAHVPPPPEQVRSLLEDLVLYMAGAAHSPIVQAALVHAQFETIHPFPDGNGRVGRALIHTVLTRRGLTSEVILPVSLVLATLHEQYIAGLGAFRVEGGPGSPEVFAAYEVWISTFAHAVHIAAEQAADLERRLAELREEWARIITEARHREGRVRATRRDSALSTILDALPGTPVLTTSTVTRMHGVTTTAAQNALARLAEYGILDPISIGRAQRAYVSLDVLDLITHSERAMASRDFDTASSPPVRAAPSRPQR</sequence>
<feature type="region of interest" description="Disordered" evidence="4">
    <location>
        <begin position="1"/>
        <end position="25"/>
    </location>
</feature>
<name>A0A3R8RQQ2_9MICO</name>
<evidence type="ECO:0000256" key="4">
    <source>
        <dbReference type="SAM" id="MobiDB-lite"/>
    </source>
</evidence>
<evidence type="ECO:0000256" key="1">
    <source>
        <dbReference type="PIRSR" id="PIRSR640198-1"/>
    </source>
</evidence>